<dbReference type="Proteomes" id="UP001369958">
    <property type="component" value="Chromosome"/>
</dbReference>
<keyword evidence="2" id="KW-1185">Reference proteome</keyword>
<organism evidence="1 2">
    <name type="scientific">Pelagibacterium nitratireducens</name>
    <dbReference type="NCBI Taxonomy" id="1046114"/>
    <lineage>
        <taxon>Bacteria</taxon>
        <taxon>Pseudomonadati</taxon>
        <taxon>Pseudomonadota</taxon>
        <taxon>Alphaproteobacteria</taxon>
        <taxon>Hyphomicrobiales</taxon>
        <taxon>Devosiaceae</taxon>
        <taxon>Pelagibacterium</taxon>
    </lineage>
</organism>
<accession>A0ABZ2I0D9</accession>
<dbReference type="RefSeq" id="WP_338608769.1">
    <property type="nucleotide sequence ID" value="NZ_CP146275.1"/>
</dbReference>
<evidence type="ECO:0000313" key="2">
    <source>
        <dbReference type="Proteomes" id="UP001369958"/>
    </source>
</evidence>
<sequence>MDEFNYKASAELFPSRRYAKTQQTRYRRFATAAEAIRYVVEDLPSIGRAGSFLEVNEVRFEWEAIRALYDAAAYPLRGQTIAA</sequence>
<dbReference type="EMBL" id="CP146275">
    <property type="protein sequence ID" value="WWT33286.1"/>
    <property type="molecule type" value="Genomic_DNA"/>
</dbReference>
<name>A0ABZ2I0D9_9HYPH</name>
<reference evidence="1 2" key="1">
    <citation type="submission" date="2024-02" db="EMBL/GenBank/DDBJ databases">
        <title>Complete genome sequence of Pelagibacterium nitratireducens ZH15.</title>
        <authorList>
            <person name="Zhao L.H."/>
        </authorList>
    </citation>
    <scope>NUCLEOTIDE SEQUENCE [LARGE SCALE GENOMIC DNA]</scope>
    <source>
        <strain evidence="1 2">ZH15</strain>
    </source>
</reference>
<protein>
    <submittedName>
        <fullName evidence="1">Uncharacterized protein</fullName>
    </submittedName>
</protein>
<proteinExistence type="predicted"/>
<gene>
    <name evidence="1" type="ORF">V6617_02120</name>
</gene>
<evidence type="ECO:0000313" key="1">
    <source>
        <dbReference type="EMBL" id="WWT33286.1"/>
    </source>
</evidence>